<dbReference type="InterPro" id="IPR005561">
    <property type="entry name" value="ANTAR"/>
</dbReference>
<dbReference type="SUPFAM" id="SSF52172">
    <property type="entry name" value="CheY-like"/>
    <property type="match status" value="1"/>
</dbReference>
<dbReference type="Proteomes" id="UP001565435">
    <property type="component" value="Unassembled WGS sequence"/>
</dbReference>
<protein>
    <submittedName>
        <fullName evidence="4">GAF domain-containing protein</fullName>
    </submittedName>
</protein>
<dbReference type="SMART" id="SM01012">
    <property type="entry name" value="ANTAR"/>
    <property type="match status" value="1"/>
</dbReference>
<accession>A0ABV4EIW3</accession>
<dbReference type="InterPro" id="IPR011006">
    <property type="entry name" value="CheY-like_superfamily"/>
</dbReference>
<gene>
    <name evidence="4" type="ORF">ABH903_001490</name>
</gene>
<evidence type="ECO:0000259" key="3">
    <source>
        <dbReference type="PROSITE" id="PS50921"/>
    </source>
</evidence>
<dbReference type="RefSeq" id="WP_370035743.1">
    <property type="nucleotide sequence ID" value="NZ_JBGBYS010000006.1"/>
</dbReference>
<comment type="caution">
    <text evidence="4">The sequence shown here is derived from an EMBL/GenBank/DDBJ whole genome shotgun (WGS) entry which is preliminary data.</text>
</comment>
<dbReference type="PROSITE" id="PS50921">
    <property type="entry name" value="ANTAR"/>
    <property type="match status" value="1"/>
</dbReference>
<keyword evidence="2" id="KW-0804">Transcription</keyword>
<proteinExistence type="predicted"/>
<sequence>MLGFQLFSEAVSLGALNLHSKTPRPVDQESEDVGSGVAAYASLALANAQKQGQLYEAVASRDLIGQAKEIHLERDKISGHEAFLLLTKVSSKTNTKLREVAEGFVRTGVLPSTITD</sequence>
<evidence type="ECO:0000256" key="1">
    <source>
        <dbReference type="ARBA" id="ARBA00023015"/>
    </source>
</evidence>
<evidence type="ECO:0000313" key="4">
    <source>
        <dbReference type="EMBL" id="MEY9258469.1"/>
    </source>
</evidence>
<dbReference type="EMBL" id="JBGBYS010000006">
    <property type="protein sequence ID" value="MEY9258469.1"/>
    <property type="molecule type" value="Genomic_DNA"/>
</dbReference>
<name>A0ABV4EIW3_BREEP</name>
<feature type="domain" description="ANTAR" evidence="3">
    <location>
        <begin position="44"/>
        <end position="105"/>
    </location>
</feature>
<keyword evidence="1" id="KW-0805">Transcription regulation</keyword>
<reference evidence="4 5" key="1">
    <citation type="submission" date="2024-07" db="EMBL/GenBank/DDBJ databases">
        <title>Mealworm larvae gut microbial communities from Newark, Delaware, USA.</title>
        <authorList>
            <person name="Blenner M."/>
        </authorList>
    </citation>
    <scope>NUCLEOTIDE SEQUENCE [LARGE SCALE GENOMIC DNA]</scope>
    <source>
        <strain evidence="4 5">UD i117</strain>
    </source>
</reference>
<keyword evidence="5" id="KW-1185">Reference proteome</keyword>
<dbReference type="Pfam" id="PF03861">
    <property type="entry name" value="ANTAR"/>
    <property type="match status" value="1"/>
</dbReference>
<evidence type="ECO:0000313" key="5">
    <source>
        <dbReference type="Proteomes" id="UP001565435"/>
    </source>
</evidence>
<dbReference type="Gene3D" id="1.10.10.10">
    <property type="entry name" value="Winged helix-like DNA-binding domain superfamily/Winged helix DNA-binding domain"/>
    <property type="match status" value="1"/>
</dbReference>
<dbReference type="Gene3D" id="3.30.450.40">
    <property type="match status" value="1"/>
</dbReference>
<organism evidence="4 5">
    <name type="scientific">Brevibacterium epidermidis</name>
    <dbReference type="NCBI Taxonomy" id="1698"/>
    <lineage>
        <taxon>Bacteria</taxon>
        <taxon>Bacillati</taxon>
        <taxon>Actinomycetota</taxon>
        <taxon>Actinomycetes</taxon>
        <taxon>Micrococcales</taxon>
        <taxon>Brevibacteriaceae</taxon>
        <taxon>Brevibacterium</taxon>
    </lineage>
</organism>
<dbReference type="SUPFAM" id="SSF55781">
    <property type="entry name" value="GAF domain-like"/>
    <property type="match status" value="1"/>
</dbReference>
<dbReference type="InterPro" id="IPR036388">
    <property type="entry name" value="WH-like_DNA-bd_sf"/>
</dbReference>
<dbReference type="InterPro" id="IPR029016">
    <property type="entry name" value="GAF-like_dom_sf"/>
</dbReference>
<evidence type="ECO:0000256" key="2">
    <source>
        <dbReference type="ARBA" id="ARBA00023163"/>
    </source>
</evidence>